<dbReference type="PANTHER" id="PTHR43132">
    <property type="entry name" value="ARSENICAL RESISTANCE OPERON REPRESSOR ARSR-RELATED"/>
    <property type="match status" value="1"/>
</dbReference>
<dbReference type="CDD" id="cd00090">
    <property type="entry name" value="HTH_ARSR"/>
    <property type="match status" value="1"/>
</dbReference>
<dbReference type="Pfam" id="PF01022">
    <property type="entry name" value="HTH_5"/>
    <property type="match status" value="1"/>
</dbReference>
<evidence type="ECO:0000256" key="2">
    <source>
        <dbReference type="ARBA" id="ARBA00023125"/>
    </source>
</evidence>
<dbReference type="InterPro" id="IPR051011">
    <property type="entry name" value="Metal_resp_trans_reg"/>
</dbReference>
<evidence type="ECO:0000256" key="1">
    <source>
        <dbReference type="ARBA" id="ARBA00023015"/>
    </source>
</evidence>
<keyword evidence="1" id="KW-0805">Transcription regulation</keyword>
<reference evidence="5 6" key="1">
    <citation type="submission" date="2018-12" db="EMBL/GenBank/DDBJ databases">
        <title>Genome Sequence of Candidatus Viridilinea halotolerans isolated from saline sulfide-rich spring.</title>
        <authorList>
            <person name="Grouzdev D.S."/>
            <person name="Burganskaya E.I."/>
            <person name="Krutkina M.S."/>
            <person name="Sukhacheva M.V."/>
            <person name="Gorlenko V.M."/>
        </authorList>
    </citation>
    <scope>NUCLEOTIDE SEQUENCE [LARGE SCALE GENOMIC DNA]</scope>
    <source>
        <strain evidence="5">Chok-6</strain>
    </source>
</reference>
<dbReference type="GO" id="GO:0003700">
    <property type="term" value="F:DNA-binding transcription factor activity"/>
    <property type="evidence" value="ECO:0007669"/>
    <property type="project" value="InterPro"/>
</dbReference>
<accession>A0A426TZM4</accession>
<comment type="caution">
    <text evidence="5">The sequence shown here is derived from an EMBL/GenBank/DDBJ whole genome shotgun (WGS) entry which is preliminary data.</text>
</comment>
<dbReference type="PROSITE" id="PS50987">
    <property type="entry name" value="HTH_ARSR_2"/>
    <property type="match status" value="1"/>
</dbReference>
<dbReference type="SUPFAM" id="SSF46785">
    <property type="entry name" value="Winged helix' DNA-binding domain"/>
    <property type="match status" value="1"/>
</dbReference>
<dbReference type="InterPro" id="IPR011991">
    <property type="entry name" value="ArsR-like_HTH"/>
</dbReference>
<sequence>MQQPLRRFKAEFFKALGHPARLVIIDQLREGECSVQELQVVLEMDQSSVSQQLAVLRNKNIVDSRKEGTTVFYRVRDPMIFQLLDIAREIFNNHLIDTQAILAQLGGEGLGDGEALS</sequence>
<dbReference type="InterPro" id="IPR001845">
    <property type="entry name" value="HTH_ArsR_DNA-bd_dom"/>
</dbReference>
<dbReference type="EMBL" id="RSAS01000430">
    <property type="protein sequence ID" value="RRR71762.1"/>
    <property type="molecule type" value="Genomic_DNA"/>
</dbReference>
<dbReference type="GO" id="GO:0003677">
    <property type="term" value="F:DNA binding"/>
    <property type="evidence" value="ECO:0007669"/>
    <property type="project" value="UniProtKB-KW"/>
</dbReference>
<dbReference type="Proteomes" id="UP000280307">
    <property type="component" value="Unassembled WGS sequence"/>
</dbReference>
<organism evidence="5 6">
    <name type="scientific">Candidatus Viridilinea halotolerans</name>
    <dbReference type="NCBI Taxonomy" id="2491704"/>
    <lineage>
        <taxon>Bacteria</taxon>
        <taxon>Bacillati</taxon>
        <taxon>Chloroflexota</taxon>
        <taxon>Chloroflexia</taxon>
        <taxon>Chloroflexales</taxon>
        <taxon>Chloroflexineae</taxon>
        <taxon>Oscillochloridaceae</taxon>
        <taxon>Candidatus Viridilinea</taxon>
    </lineage>
</organism>
<dbReference type="SMART" id="SM00418">
    <property type="entry name" value="HTH_ARSR"/>
    <property type="match status" value="1"/>
</dbReference>
<evidence type="ECO:0000313" key="6">
    <source>
        <dbReference type="Proteomes" id="UP000280307"/>
    </source>
</evidence>
<keyword evidence="2" id="KW-0238">DNA-binding</keyword>
<gene>
    <name evidence="5" type="ORF">EI684_11090</name>
</gene>
<evidence type="ECO:0000256" key="3">
    <source>
        <dbReference type="ARBA" id="ARBA00023163"/>
    </source>
</evidence>
<dbReference type="Gene3D" id="1.10.10.10">
    <property type="entry name" value="Winged helix-like DNA-binding domain superfamily/Winged helix DNA-binding domain"/>
    <property type="match status" value="1"/>
</dbReference>
<evidence type="ECO:0000259" key="4">
    <source>
        <dbReference type="PROSITE" id="PS50987"/>
    </source>
</evidence>
<dbReference type="NCBIfam" id="NF033788">
    <property type="entry name" value="HTH_metalloreg"/>
    <property type="match status" value="1"/>
</dbReference>
<name>A0A426TZM4_9CHLR</name>
<protein>
    <submittedName>
        <fullName evidence="5">Transcriptional regulator</fullName>
    </submittedName>
</protein>
<dbReference type="AlphaFoldDB" id="A0A426TZM4"/>
<keyword evidence="3" id="KW-0804">Transcription</keyword>
<dbReference type="InterPro" id="IPR036390">
    <property type="entry name" value="WH_DNA-bd_sf"/>
</dbReference>
<dbReference type="PRINTS" id="PR00778">
    <property type="entry name" value="HTHARSR"/>
</dbReference>
<feature type="domain" description="HTH arsR-type" evidence="4">
    <location>
        <begin position="1"/>
        <end position="95"/>
    </location>
</feature>
<dbReference type="InterPro" id="IPR036388">
    <property type="entry name" value="WH-like_DNA-bd_sf"/>
</dbReference>
<evidence type="ECO:0000313" key="5">
    <source>
        <dbReference type="EMBL" id="RRR71762.1"/>
    </source>
</evidence>
<dbReference type="PANTHER" id="PTHR43132:SF2">
    <property type="entry name" value="ARSENICAL RESISTANCE OPERON REPRESSOR ARSR-RELATED"/>
    <property type="match status" value="1"/>
</dbReference>
<proteinExistence type="predicted"/>